<dbReference type="EMBL" id="FXUY01000001">
    <property type="protein sequence ID" value="SMQ22299.1"/>
    <property type="molecule type" value="Genomic_DNA"/>
</dbReference>
<gene>
    <name evidence="1" type="ORF">SAMN04488483_0222</name>
</gene>
<evidence type="ECO:0000313" key="1">
    <source>
        <dbReference type="EMBL" id="SMQ22299.1"/>
    </source>
</evidence>
<keyword evidence="2" id="KW-1185">Reference proteome</keyword>
<sequence>MRFAPCACMLFYFSSAIACASDLPIKQGMPFLAARSVLLQHDWKPSAAKEMQPVGTALELENIGIVEIERCTQGVQYCEFHYKKDNECLGLTTTEEEVEDLIIDAWDFECQ</sequence>
<comment type="caution">
    <text evidence="1">The sequence shown here is derived from an EMBL/GenBank/DDBJ whole genome shotgun (WGS) entry which is preliminary data.</text>
</comment>
<evidence type="ECO:0000313" key="2">
    <source>
        <dbReference type="Proteomes" id="UP001158048"/>
    </source>
</evidence>
<name>A0ACD2TZX6_9PSED</name>
<dbReference type="Proteomes" id="UP001158048">
    <property type="component" value="Unassembled WGS sequence"/>
</dbReference>
<accession>A0ACD2TZX6</accession>
<proteinExistence type="predicted"/>
<reference evidence="1" key="1">
    <citation type="submission" date="2017-05" db="EMBL/GenBank/DDBJ databases">
        <authorList>
            <person name="Varghese N."/>
            <person name="Submissions S."/>
        </authorList>
    </citation>
    <scope>NUCLEOTIDE SEQUENCE</scope>
    <source>
        <strain evidence="1">LMG 28168</strain>
    </source>
</reference>
<organism evidence="1 2">
    <name type="scientific">Pseudomonas helmanticensis</name>
    <dbReference type="NCBI Taxonomy" id="1471381"/>
    <lineage>
        <taxon>Bacteria</taxon>
        <taxon>Pseudomonadati</taxon>
        <taxon>Pseudomonadota</taxon>
        <taxon>Gammaproteobacteria</taxon>
        <taxon>Pseudomonadales</taxon>
        <taxon>Pseudomonadaceae</taxon>
        <taxon>Pseudomonas</taxon>
    </lineage>
</organism>
<protein>
    <submittedName>
        <fullName evidence="1">Uncharacterized protein</fullName>
    </submittedName>
</protein>